<dbReference type="PROSITE" id="PS51935">
    <property type="entry name" value="NLPC_P60"/>
    <property type="match status" value="1"/>
</dbReference>
<protein>
    <submittedName>
        <fullName evidence="11">Collagen-binding protein</fullName>
    </submittedName>
</protein>
<keyword evidence="12" id="KW-1185">Reference proteome</keyword>
<dbReference type="Gene3D" id="3.90.1720.10">
    <property type="entry name" value="endopeptidase domain like (from Nostoc punctiforme)"/>
    <property type="match status" value="1"/>
</dbReference>
<dbReference type="OrthoDB" id="2676146at2"/>
<dbReference type="EMBL" id="JGZC01000006">
    <property type="protein sequence ID" value="KFI70476.1"/>
    <property type="molecule type" value="Genomic_DNA"/>
</dbReference>
<dbReference type="InterPro" id="IPR038765">
    <property type="entry name" value="Papain-like_cys_pep_sf"/>
</dbReference>
<keyword evidence="6" id="KW-0378">Hydrolase</keyword>
<feature type="transmembrane region" description="Helical" evidence="8">
    <location>
        <begin position="1229"/>
        <end position="1249"/>
    </location>
</feature>
<keyword evidence="3" id="KW-0964">Secreted</keyword>
<dbReference type="Pfam" id="PF00877">
    <property type="entry name" value="NLPC_P60"/>
    <property type="match status" value="1"/>
</dbReference>
<evidence type="ECO:0000256" key="5">
    <source>
        <dbReference type="ARBA" id="ARBA00022729"/>
    </source>
</evidence>
<dbReference type="SUPFAM" id="SSF54001">
    <property type="entry name" value="Cysteine proteinases"/>
    <property type="match status" value="1"/>
</dbReference>
<feature type="chain" id="PRO_5038520677" evidence="9">
    <location>
        <begin position="35"/>
        <end position="1269"/>
    </location>
</feature>
<dbReference type="eggNOG" id="COG0791">
    <property type="taxonomic scope" value="Bacteria"/>
</dbReference>
<dbReference type="STRING" id="78345.BMERY_0978"/>
<dbReference type="InterPro" id="IPR041100">
    <property type="entry name" value="TQ"/>
</dbReference>
<evidence type="ECO:0000256" key="4">
    <source>
        <dbReference type="ARBA" id="ARBA00022670"/>
    </source>
</evidence>
<dbReference type="PANTHER" id="PTHR36108">
    <property type="entry name" value="COLOSSIN-B-RELATED"/>
    <property type="match status" value="1"/>
</dbReference>
<dbReference type="GO" id="GO:0006508">
    <property type="term" value="P:proteolysis"/>
    <property type="evidence" value="ECO:0007669"/>
    <property type="project" value="UniProtKB-KW"/>
</dbReference>
<dbReference type="InterPro" id="IPR041033">
    <property type="entry name" value="SpaA_PFL_dom_1"/>
</dbReference>
<keyword evidence="5 9" id="KW-0732">Signal</keyword>
<evidence type="ECO:0000256" key="9">
    <source>
        <dbReference type="SAM" id="SignalP"/>
    </source>
</evidence>
<dbReference type="InterPro" id="IPR013783">
    <property type="entry name" value="Ig-like_fold"/>
</dbReference>
<keyword evidence="7" id="KW-0788">Thiol protease</keyword>
<dbReference type="InterPro" id="IPR000064">
    <property type="entry name" value="NLP_P60_dom"/>
</dbReference>
<keyword evidence="8" id="KW-1133">Transmembrane helix</keyword>
<evidence type="ECO:0000256" key="1">
    <source>
        <dbReference type="ARBA" id="ARBA00007074"/>
    </source>
</evidence>
<keyword evidence="8" id="KW-0812">Transmembrane</keyword>
<comment type="similarity">
    <text evidence="2">Belongs to the serine-aspartate repeat-containing protein (SDr) family.</text>
</comment>
<dbReference type="Pfam" id="PF17802">
    <property type="entry name" value="SpaA"/>
    <property type="match status" value="4"/>
</dbReference>
<gene>
    <name evidence="11" type="ORF">BMERY_0978</name>
</gene>
<name>A0A087BHH6_9BIFI</name>
<accession>A0A087BHH6</accession>
<dbReference type="GO" id="GO:0005975">
    <property type="term" value="P:carbohydrate metabolic process"/>
    <property type="evidence" value="ECO:0007669"/>
    <property type="project" value="UniProtKB-ARBA"/>
</dbReference>
<dbReference type="Gene3D" id="2.60.40.10">
    <property type="entry name" value="Immunoglobulins"/>
    <property type="match status" value="4"/>
</dbReference>
<organism evidence="11 12">
    <name type="scientific">Bifidobacterium merycicum</name>
    <dbReference type="NCBI Taxonomy" id="78345"/>
    <lineage>
        <taxon>Bacteria</taxon>
        <taxon>Bacillati</taxon>
        <taxon>Actinomycetota</taxon>
        <taxon>Actinomycetes</taxon>
        <taxon>Bifidobacteriales</taxon>
        <taxon>Bifidobacteriaceae</taxon>
        <taxon>Bifidobacterium</taxon>
    </lineage>
</organism>
<comment type="caution">
    <text evidence="11">The sequence shown here is derived from an EMBL/GenBank/DDBJ whole genome shotgun (WGS) entry which is preliminary data.</text>
</comment>
<reference evidence="11 12" key="1">
    <citation type="submission" date="2014-03" db="EMBL/GenBank/DDBJ databases">
        <title>Genomics of Bifidobacteria.</title>
        <authorList>
            <person name="Ventura M."/>
            <person name="Milani C."/>
            <person name="Lugli G.A."/>
        </authorList>
    </citation>
    <scope>NUCLEOTIDE SEQUENCE [LARGE SCALE GENOMIC DNA]</scope>
    <source>
        <strain evidence="11 12">LMG 11341</strain>
    </source>
</reference>
<dbReference type="RefSeq" id="WP_033521638.1">
    <property type="nucleotide sequence ID" value="NZ_JGZC01000006.1"/>
</dbReference>
<evidence type="ECO:0000259" key="10">
    <source>
        <dbReference type="PROSITE" id="PS51935"/>
    </source>
</evidence>
<evidence type="ECO:0000256" key="2">
    <source>
        <dbReference type="ARBA" id="ARBA00007257"/>
    </source>
</evidence>
<feature type="signal peptide" evidence="9">
    <location>
        <begin position="1"/>
        <end position="34"/>
    </location>
</feature>
<evidence type="ECO:0000256" key="7">
    <source>
        <dbReference type="ARBA" id="ARBA00022807"/>
    </source>
</evidence>
<dbReference type="GO" id="GO:0008234">
    <property type="term" value="F:cysteine-type peptidase activity"/>
    <property type="evidence" value="ECO:0007669"/>
    <property type="project" value="UniProtKB-KW"/>
</dbReference>
<sequence>MRTAAREASASKLFRVVMAAVLAVSMCIPATALQAQRAFAASDSLSQVTWEEAKPQIEQYMGVPYVWGGRSTDGWDCSGFVSFVMHDIYGTDWPGGTWGDSGTGSIYNYCEPYQVFSGDSAEDYNSAFDNGTVKPGDIIIFLNSQVVTVHAAIAGEDATVYHAWHEGFGTGNCRFDYMWGINGGHGKVYSSFVVYRGLTEGGYVTMDKSSADVKVTGGNAQYSLAGAVFGVYRDGAQVATITTDGDGHGSTSDKLPNGSYTVREIEAPAGYALDGRTFPVTVSGSDAGAEMAEQPVTVTLTVAKFDDGTGRREAQGDATLDGAVYEASYAYDGGTKTVTGTTSNGTVTFEGIPLGDVTVRELEAPEGYLPDAEKHTLTVSAGMAGHDPVFYYEPADEFAETVIRGGITVGKADSEEYDHRDGDYANYAQGDATFAGAEFAIVNRSEGFIWYDANKDGKHQTEEDFEPGAEVLRMTTSYDKALDAYVAKTGERALPYGTYGVVETKSPEGYTERGKVDVTCEIREDGQVVELTRDSGIENEVIRGGVQVEKDDWELGKSEAIGGAGHSALDAQGYLGTSLEGIEFTVTNASRHGVMVDGEYVGKGEVAATIYTSWNEELGAYTAQTGPDALPYGTYTIMETATNDSYMLTDGKARTFEVRTDGETVTFDKSGADLTWRDRVVRNDVHLQKKGADDSHKFAYVPFLITNVTTGEAHVAVTDRNGALNTSAGWNSHIRDANANDSLIGKETITASDVDESCGVWFGLAEDGSVSEPDDRFGALPYGEYTIEELRCESNEGYGLWSDSFNVSRDSTTTKFDVDLGTVDDQPGPRIGTTATDAADGDHEAYAGKVEIVDTVAYRNLEPGREYTVTGTLMDKATGEPVKDGGKEVTANATFTAKDANGTVDVTFSFDASALAGHDVVAFETLTHESREVAVHAEIEDEGQTVSIVPKPEIGTTAVDADDLDHEAEADSKVEIRDVVAYKGLTPGKAYTLTGSLIDKETGEPVQSGGKDVTSTVTFTPEKADGSAAVTFSFDGRALAGHDVVAFESLKSGGAEIASHMDIEDGGQTVKLVKPEEPQKPEEPSIGTMATDADDGDHEAVADAEVTIVDEVAYKGLTPGEEYTVTGTLMDKQTGKPVQSDGKDVTATASFVPDKASGSVSLSFTFDGSALKGHDIVAFETVSKDGAEVAVHADIDDVGQTVSLVDEPVTPSNPTPKGGLPKTGDSVPWIPLACLAAAAACGIAILALMRRKGNWVEADDFDDENELQR</sequence>
<evidence type="ECO:0000313" key="11">
    <source>
        <dbReference type="EMBL" id="KFI70476.1"/>
    </source>
</evidence>
<dbReference type="NCBIfam" id="NF033903">
    <property type="entry name" value="VaFE_rpt"/>
    <property type="match status" value="3"/>
</dbReference>
<comment type="similarity">
    <text evidence="1">Belongs to the peptidase C40 family.</text>
</comment>
<dbReference type="Gene3D" id="2.60.40.3930">
    <property type="match status" value="3"/>
</dbReference>
<feature type="domain" description="NlpC/P60" evidence="10">
    <location>
        <begin position="47"/>
        <end position="190"/>
    </location>
</feature>
<keyword evidence="8" id="KW-0472">Membrane</keyword>
<keyword evidence="4" id="KW-0645">Protease</keyword>
<evidence type="ECO:0000256" key="8">
    <source>
        <dbReference type="SAM" id="Phobius"/>
    </source>
</evidence>
<evidence type="ECO:0000313" key="12">
    <source>
        <dbReference type="Proteomes" id="UP000029060"/>
    </source>
</evidence>
<dbReference type="Pfam" id="PF18202">
    <property type="entry name" value="TQ"/>
    <property type="match status" value="3"/>
</dbReference>
<evidence type="ECO:0000256" key="6">
    <source>
        <dbReference type="ARBA" id="ARBA00022801"/>
    </source>
</evidence>
<dbReference type="PANTHER" id="PTHR36108:SF13">
    <property type="entry name" value="COLOSSIN-B-RELATED"/>
    <property type="match status" value="1"/>
</dbReference>
<proteinExistence type="inferred from homology"/>
<evidence type="ECO:0000256" key="3">
    <source>
        <dbReference type="ARBA" id="ARBA00022525"/>
    </source>
</evidence>
<dbReference type="Proteomes" id="UP000029060">
    <property type="component" value="Unassembled WGS sequence"/>
</dbReference>
<dbReference type="eggNOG" id="COG4932">
    <property type="taxonomic scope" value="Bacteria"/>
</dbReference>
<keyword evidence="11" id="KW-0176">Collagen</keyword>
<dbReference type="AlphaFoldDB" id="A0A087BHH6"/>